<feature type="compositionally biased region" description="Low complexity" evidence="1">
    <location>
        <begin position="166"/>
        <end position="182"/>
    </location>
</feature>
<gene>
    <name evidence="2" type="ORF">VNI00_017328</name>
</gene>
<keyword evidence="3" id="KW-1185">Reference proteome</keyword>
<feature type="compositionally biased region" description="Basic and acidic residues" evidence="1">
    <location>
        <begin position="223"/>
        <end position="234"/>
    </location>
</feature>
<dbReference type="EMBL" id="JAYKXP010000167">
    <property type="protein sequence ID" value="KAK7021418.1"/>
    <property type="molecule type" value="Genomic_DNA"/>
</dbReference>
<evidence type="ECO:0000313" key="2">
    <source>
        <dbReference type="EMBL" id="KAK7021418.1"/>
    </source>
</evidence>
<evidence type="ECO:0000313" key="3">
    <source>
        <dbReference type="Proteomes" id="UP001383192"/>
    </source>
</evidence>
<sequence>MWYFSHPKVESYLKTILRGWDTDHIGYLLEAFAIAGCWPEKLTVKAEDTMKALKYTRSERRSTNCSAMNLEARKIVPRNWPGEFQNPSQMSNKVASLKVLAESLEKGSIGFTQLDSDELEVWKKDYEKKLGEKEKGKESKKESNCLSQKGSKRSAKKVPAKKVVHKVFSADKLSLDKSSSSSSDEETSNSDDSNSSRDEGVAKKSHMSKKAAATDNMDVDGECITKKPVKEQPKPTRVPKKVPPTHHSAPLSPDPQGYSPLFIPDKSPGHISCSPTPDMDNQPGLDMDLDSQPGPEDDNGLVPEMGNGMSQRKQAPQVRIALSIKSSKRWKRQEDSEDMQVKKSKKGTVIGASFGQ</sequence>
<comment type="caution">
    <text evidence="2">The sequence shown here is derived from an EMBL/GenBank/DDBJ whole genome shotgun (WGS) entry which is preliminary data.</text>
</comment>
<dbReference type="Proteomes" id="UP001383192">
    <property type="component" value="Unassembled WGS sequence"/>
</dbReference>
<proteinExistence type="predicted"/>
<feature type="compositionally biased region" description="Basic and acidic residues" evidence="1">
    <location>
        <begin position="131"/>
        <end position="143"/>
    </location>
</feature>
<dbReference type="AlphaFoldDB" id="A0AAW0B7A5"/>
<organism evidence="2 3">
    <name type="scientific">Paramarasmius palmivorus</name>
    <dbReference type="NCBI Taxonomy" id="297713"/>
    <lineage>
        <taxon>Eukaryota</taxon>
        <taxon>Fungi</taxon>
        <taxon>Dikarya</taxon>
        <taxon>Basidiomycota</taxon>
        <taxon>Agaricomycotina</taxon>
        <taxon>Agaricomycetes</taxon>
        <taxon>Agaricomycetidae</taxon>
        <taxon>Agaricales</taxon>
        <taxon>Marasmiineae</taxon>
        <taxon>Marasmiaceae</taxon>
        <taxon>Paramarasmius</taxon>
    </lineage>
</organism>
<protein>
    <submittedName>
        <fullName evidence="2">Uncharacterized protein</fullName>
    </submittedName>
</protein>
<feature type="compositionally biased region" description="Basic residues" evidence="1">
    <location>
        <begin position="150"/>
        <end position="165"/>
    </location>
</feature>
<feature type="region of interest" description="Disordered" evidence="1">
    <location>
        <begin position="131"/>
        <end position="356"/>
    </location>
</feature>
<reference evidence="2 3" key="1">
    <citation type="submission" date="2024-01" db="EMBL/GenBank/DDBJ databases">
        <title>A draft genome for a cacao thread blight-causing isolate of Paramarasmius palmivorus.</title>
        <authorList>
            <person name="Baruah I.K."/>
            <person name="Bukari Y."/>
            <person name="Amoako-Attah I."/>
            <person name="Meinhardt L.W."/>
            <person name="Bailey B.A."/>
            <person name="Cohen S.P."/>
        </authorList>
    </citation>
    <scope>NUCLEOTIDE SEQUENCE [LARGE SCALE GENOMIC DNA]</scope>
    <source>
        <strain evidence="2 3">GH-12</strain>
    </source>
</reference>
<name>A0AAW0B7A5_9AGAR</name>
<evidence type="ECO:0000256" key="1">
    <source>
        <dbReference type="SAM" id="MobiDB-lite"/>
    </source>
</evidence>
<accession>A0AAW0B7A5</accession>